<reference evidence="2" key="1">
    <citation type="submission" date="2014-02" db="EMBL/GenBank/DDBJ databases">
        <title>Expanding our view of genomic diversity in Candidatus Accumulibacter clades.</title>
        <authorList>
            <person name="Skennerton C.T."/>
            <person name="Barr J.J."/>
            <person name="Slater F.R."/>
            <person name="Bond P.L."/>
            <person name="Tyson G.W."/>
        </authorList>
    </citation>
    <scope>NUCLEOTIDE SEQUENCE [LARGE SCALE GENOMIC DNA]</scope>
</reference>
<organism evidence="2 3">
    <name type="scientific">Candidatus Accumulibacter adjunctus</name>
    <dbReference type="NCBI Taxonomy" id="1454001"/>
    <lineage>
        <taxon>Bacteria</taxon>
        <taxon>Pseudomonadati</taxon>
        <taxon>Pseudomonadota</taxon>
        <taxon>Betaproteobacteria</taxon>
        <taxon>Candidatus Accumulibacter</taxon>
    </lineage>
</organism>
<gene>
    <name evidence="2" type="ORF">AW08_02731</name>
</gene>
<evidence type="ECO:0000313" key="2">
    <source>
        <dbReference type="EMBL" id="EXI65992.1"/>
    </source>
</evidence>
<feature type="region of interest" description="Disordered" evidence="1">
    <location>
        <begin position="1"/>
        <end position="30"/>
    </location>
</feature>
<evidence type="ECO:0000256" key="1">
    <source>
        <dbReference type="SAM" id="MobiDB-lite"/>
    </source>
</evidence>
<protein>
    <submittedName>
        <fullName evidence="2">Uncharacterized protein</fullName>
    </submittedName>
</protein>
<dbReference type="EMBL" id="JFAX01000017">
    <property type="protein sequence ID" value="EXI65992.1"/>
    <property type="molecule type" value="Genomic_DNA"/>
</dbReference>
<proteinExistence type="predicted"/>
<name>A0A011NMZ0_9PROT</name>
<dbReference type="AlphaFoldDB" id="A0A011NMZ0"/>
<dbReference type="Proteomes" id="UP000020218">
    <property type="component" value="Unassembled WGS sequence"/>
</dbReference>
<sequence>MRTSGLAVNAPPIASGSPVRTLNTPAGKPASCARTASASAVSGVCSAGLTTTVQPAASAGASLRVIIASGKFHGVIAAQTPTGWRIVSRRRSFAGDGIDSP</sequence>
<keyword evidence="3" id="KW-1185">Reference proteome</keyword>
<accession>A0A011NMZ0</accession>
<evidence type="ECO:0000313" key="3">
    <source>
        <dbReference type="Proteomes" id="UP000020218"/>
    </source>
</evidence>
<comment type="caution">
    <text evidence="2">The sequence shown here is derived from an EMBL/GenBank/DDBJ whole genome shotgun (WGS) entry which is preliminary data.</text>
</comment>